<proteinExistence type="predicted"/>
<dbReference type="RefSeq" id="WP_285966510.1">
    <property type="nucleotide sequence ID" value="NZ_CP127294.1"/>
</dbReference>
<dbReference type="Proteomes" id="UP001236014">
    <property type="component" value="Chromosome"/>
</dbReference>
<protein>
    <recommendedName>
        <fullName evidence="3">Right handed beta helix domain-containing protein</fullName>
    </recommendedName>
</protein>
<sequence length="66" mass="6602">MFEDVQGVTITGNTFAAGPDHAIGLAIGSTGAHVEGNHVDPSSHCEVGIDKSSREGCVGPEPACAP</sequence>
<keyword evidence="2" id="KW-1185">Reference proteome</keyword>
<accession>A0A9Y2MRQ5</accession>
<reference evidence="1 2" key="1">
    <citation type="submission" date="2023-06" db="EMBL/GenBank/DDBJ databases">
        <authorList>
            <person name="Oyuntsetseg B."/>
            <person name="Kim S.B."/>
        </authorList>
    </citation>
    <scope>NUCLEOTIDE SEQUENCE [LARGE SCALE GENOMIC DNA]</scope>
    <source>
        <strain evidence="1 2">2-15</strain>
    </source>
</reference>
<dbReference type="EMBL" id="CP127294">
    <property type="protein sequence ID" value="WIX75746.1"/>
    <property type="molecule type" value="Genomic_DNA"/>
</dbReference>
<dbReference type="KEGG" id="acab:QRX50_30210"/>
<organism evidence="1 2">
    <name type="scientific">Amycolatopsis carbonis</name>
    <dbReference type="NCBI Taxonomy" id="715471"/>
    <lineage>
        <taxon>Bacteria</taxon>
        <taxon>Bacillati</taxon>
        <taxon>Actinomycetota</taxon>
        <taxon>Actinomycetes</taxon>
        <taxon>Pseudonocardiales</taxon>
        <taxon>Pseudonocardiaceae</taxon>
        <taxon>Amycolatopsis</taxon>
    </lineage>
</organism>
<dbReference type="AlphaFoldDB" id="A0A9Y2MRQ5"/>
<evidence type="ECO:0000313" key="1">
    <source>
        <dbReference type="EMBL" id="WIX75746.1"/>
    </source>
</evidence>
<gene>
    <name evidence="1" type="ORF">QRX50_30210</name>
</gene>
<name>A0A9Y2MRQ5_9PSEU</name>
<evidence type="ECO:0008006" key="3">
    <source>
        <dbReference type="Google" id="ProtNLM"/>
    </source>
</evidence>
<evidence type="ECO:0000313" key="2">
    <source>
        <dbReference type="Proteomes" id="UP001236014"/>
    </source>
</evidence>